<dbReference type="EMBL" id="CP104562">
    <property type="protein sequence ID" value="UXH80572.1"/>
    <property type="molecule type" value="Genomic_DNA"/>
</dbReference>
<feature type="domain" description="Ice-binding protein C-terminal" evidence="2">
    <location>
        <begin position="240"/>
        <end position="264"/>
    </location>
</feature>
<reference evidence="3" key="1">
    <citation type="submission" date="2022-10" db="EMBL/GenBank/DDBJ databases">
        <title>Characterization and whole genome sequencing of a new Roseateles species, isolated from fresh water.</title>
        <authorList>
            <person name="Guliayeva D.Y."/>
            <person name="Akhremchuk A.E."/>
            <person name="Sikolenko M.A."/>
            <person name="Valentovich L.N."/>
            <person name="Sidarenka A.V."/>
        </authorList>
    </citation>
    <scope>NUCLEOTIDE SEQUENCE</scope>
    <source>
        <strain evidence="3">BIM B-1768</strain>
    </source>
</reference>
<evidence type="ECO:0000259" key="2">
    <source>
        <dbReference type="Pfam" id="PF07589"/>
    </source>
</evidence>
<protein>
    <submittedName>
        <fullName evidence="3">Flocculation-associated PEP-CTERM protein PepA</fullName>
    </submittedName>
</protein>
<evidence type="ECO:0000256" key="1">
    <source>
        <dbReference type="SAM" id="SignalP"/>
    </source>
</evidence>
<dbReference type="Proteomes" id="UP001064933">
    <property type="component" value="Chromosome"/>
</dbReference>
<evidence type="ECO:0000313" key="4">
    <source>
        <dbReference type="Proteomes" id="UP001064933"/>
    </source>
</evidence>
<dbReference type="InterPro" id="IPR013424">
    <property type="entry name" value="Ice-binding_C"/>
</dbReference>
<feature type="chain" id="PRO_5045897209" evidence="1">
    <location>
        <begin position="32"/>
        <end position="269"/>
    </location>
</feature>
<sequence length="269" mass="27116">MTLPMLSRQSTGVQRTLLALALAAASASASALPAFTWDPTAAGLNGAAFTADNLLISNYSTVTFGASDTFTETGYLTVSAAQLGGGAVLPTGLNSTYGLYIQFTGTGTLTTNGAPGTTATLGKLDTLSYTLYGYNGSASFGVTGKTPTETATGEIALASGTLKFGNVATVPSGDGTTFNPSANASLTANWLAPGFFADPSVPYTVALTSFSNTTSQVTPFADGTGFSISQGGGSINFATPVPEPASYAMLLCGLAAIGFVARRRNRGEK</sequence>
<dbReference type="NCBIfam" id="NF033554">
    <property type="entry name" value="floc_PepA"/>
    <property type="match status" value="1"/>
</dbReference>
<keyword evidence="4" id="KW-1185">Reference proteome</keyword>
<dbReference type="NCBIfam" id="TIGR02595">
    <property type="entry name" value="PEP_CTERM"/>
    <property type="match status" value="1"/>
</dbReference>
<name>A0ABY6BBK2_9BURK</name>
<accession>A0ABY6BBK2</accession>
<dbReference type="RefSeq" id="WP_261760389.1">
    <property type="nucleotide sequence ID" value="NZ_CP104562.2"/>
</dbReference>
<organism evidence="3 4">
    <name type="scientific">Roseateles amylovorans</name>
    <dbReference type="NCBI Taxonomy" id="2978473"/>
    <lineage>
        <taxon>Bacteria</taxon>
        <taxon>Pseudomonadati</taxon>
        <taxon>Pseudomonadota</taxon>
        <taxon>Betaproteobacteria</taxon>
        <taxon>Burkholderiales</taxon>
        <taxon>Sphaerotilaceae</taxon>
        <taxon>Roseateles</taxon>
    </lineage>
</organism>
<keyword evidence="1" id="KW-0732">Signal</keyword>
<feature type="signal peptide" evidence="1">
    <location>
        <begin position="1"/>
        <end position="31"/>
    </location>
</feature>
<dbReference type="Pfam" id="PF07589">
    <property type="entry name" value="PEP-CTERM"/>
    <property type="match status" value="1"/>
</dbReference>
<gene>
    <name evidence="3" type="primary">pepA</name>
    <name evidence="3" type="ORF">N4261_12145</name>
</gene>
<proteinExistence type="predicted"/>
<evidence type="ECO:0000313" key="3">
    <source>
        <dbReference type="EMBL" id="UXH80572.1"/>
    </source>
</evidence>